<dbReference type="GO" id="GO:0030288">
    <property type="term" value="C:outer membrane-bounded periplasmic space"/>
    <property type="evidence" value="ECO:0007669"/>
    <property type="project" value="TreeGrafter"/>
</dbReference>
<proteinExistence type="predicted"/>
<comment type="caution">
    <text evidence="3">The sequence shown here is derived from an EMBL/GenBank/DDBJ whole genome shotgun (WGS) entry which is preliminary data.</text>
</comment>
<dbReference type="GO" id="GO:0046914">
    <property type="term" value="F:transition metal ion binding"/>
    <property type="evidence" value="ECO:0007669"/>
    <property type="project" value="TreeGrafter"/>
</dbReference>
<dbReference type="AlphaFoldDB" id="A0A0F9QKG3"/>
<feature type="domain" description="CzcB-like barrel-sandwich hybrid" evidence="2">
    <location>
        <begin position="92"/>
        <end position="239"/>
    </location>
</feature>
<dbReference type="Pfam" id="PF25973">
    <property type="entry name" value="BSH_CzcB"/>
    <property type="match status" value="1"/>
</dbReference>
<evidence type="ECO:0000313" key="3">
    <source>
        <dbReference type="EMBL" id="KKN42934.1"/>
    </source>
</evidence>
<reference evidence="3" key="1">
    <citation type="journal article" date="2015" name="Nature">
        <title>Complex archaea that bridge the gap between prokaryotes and eukaryotes.</title>
        <authorList>
            <person name="Spang A."/>
            <person name="Saw J.H."/>
            <person name="Jorgensen S.L."/>
            <person name="Zaremba-Niedzwiedzka K."/>
            <person name="Martijn J."/>
            <person name="Lind A.E."/>
            <person name="van Eijk R."/>
            <person name="Schleper C."/>
            <person name="Guy L."/>
            <person name="Ettema T.J."/>
        </authorList>
    </citation>
    <scope>NUCLEOTIDE SEQUENCE</scope>
</reference>
<gene>
    <name evidence="3" type="ORF">LCGC14_0708240</name>
</gene>
<dbReference type="PANTHER" id="PTHR30097">
    <property type="entry name" value="CATION EFFLUX SYSTEM PROTEIN CUSB"/>
    <property type="match status" value="1"/>
</dbReference>
<dbReference type="PANTHER" id="PTHR30097:SF4">
    <property type="entry name" value="SLR6042 PROTEIN"/>
    <property type="match status" value="1"/>
</dbReference>
<dbReference type="Gene3D" id="2.40.30.170">
    <property type="match status" value="1"/>
</dbReference>
<name>A0A0F9QKG3_9ZZZZ</name>
<dbReference type="SUPFAM" id="SSF111369">
    <property type="entry name" value="HlyD-like secretion proteins"/>
    <property type="match status" value="1"/>
</dbReference>
<dbReference type="GO" id="GO:0060003">
    <property type="term" value="P:copper ion export"/>
    <property type="evidence" value="ECO:0007669"/>
    <property type="project" value="TreeGrafter"/>
</dbReference>
<dbReference type="GO" id="GO:0015679">
    <property type="term" value="P:plasma membrane copper ion transport"/>
    <property type="evidence" value="ECO:0007669"/>
    <property type="project" value="TreeGrafter"/>
</dbReference>
<accession>A0A0F9QKG3</accession>
<protein>
    <recommendedName>
        <fullName evidence="2">CzcB-like barrel-sandwich hybrid domain-containing protein</fullName>
    </recommendedName>
</protein>
<dbReference type="Gene3D" id="2.40.420.20">
    <property type="match status" value="1"/>
</dbReference>
<dbReference type="EMBL" id="LAZR01001547">
    <property type="protein sequence ID" value="KKN42934.1"/>
    <property type="molecule type" value="Genomic_DNA"/>
</dbReference>
<dbReference type="InterPro" id="IPR058647">
    <property type="entry name" value="BSH_CzcB-like"/>
</dbReference>
<dbReference type="InterPro" id="IPR051909">
    <property type="entry name" value="MFP_Cation_Efflux"/>
</dbReference>
<evidence type="ECO:0000256" key="1">
    <source>
        <dbReference type="ARBA" id="ARBA00022448"/>
    </source>
</evidence>
<dbReference type="Gene3D" id="2.40.50.100">
    <property type="match status" value="1"/>
</dbReference>
<keyword evidence="1" id="KW-0813">Transport</keyword>
<organism evidence="3">
    <name type="scientific">marine sediment metagenome</name>
    <dbReference type="NCBI Taxonomy" id="412755"/>
    <lineage>
        <taxon>unclassified sequences</taxon>
        <taxon>metagenomes</taxon>
        <taxon>ecological metagenomes</taxon>
    </lineage>
</organism>
<sequence>MTIRYSQPVKNAFHSTQINCFWGKTRKTLLQFLVSLCLTLFYATAHGQNLALSATEMTNLGVKYMEATPVLATTSQHFPAQVSVPNSQRHIVQTTQEGVVNSILVAEGDRVKKDQILASVNSPQLITLQTEFLNSYSQLSQASTDMARDKQLFEEGIIAERRYLDTKSRFQQLKTVVDSYLKTMQLAGMDQQAINALKQYRKLDSTLQIRATTDGVVMAQHAVIGQRLVASDVLYEVADLSSLWLEIHVPLSIARTIEPASEVNTCDRDVKATVLTIGKKVHEIDQGVLVRAETLDHADQLTPGEFVEVCFVKQSSTPLYDIPQNAVLRMDGQAQVFTYDGQTIKLQAIHIVSQTATTITVSDAFLSSTKLIFEGVAALKSAWLAQGEN</sequence>
<dbReference type="Gene3D" id="1.10.287.470">
    <property type="entry name" value="Helix hairpin bin"/>
    <property type="match status" value="1"/>
</dbReference>
<evidence type="ECO:0000259" key="2">
    <source>
        <dbReference type="Pfam" id="PF25973"/>
    </source>
</evidence>